<keyword evidence="1" id="KW-1133">Transmembrane helix</keyword>
<evidence type="ECO:0000313" key="3">
    <source>
        <dbReference type="EMBL" id="KOG35144.1"/>
    </source>
</evidence>
<dbReference type="PANTHER" id="PTHR40040:SF1">
    <property type="entry name" value="MEMBRANE PROTEIN"/>
    <property type="match status" value="1"/>
</dbReference>
<keyword evidence="4" id="KW-1185">Reference proteome</keyword>
<feature type="transmembrane region" description="Helical" evidence="1">
    <location>
        <begin position="20"/>
        <end position="48"/>
    </location>
</feature>
<dbReference type="PATRIC" id="fig|67356.5.peg.3440"/>
<gene>
    <name evidence="3" type="ORF">ADK37_16070</name>
</gene>
<proteinExistence type="predicted"/>
<evidence type="ECO:0000259" key="2">
    <source>
        <dbReference type="Pfam" id="PF13828"/>
    </source>
</evidence>
<name>A0A0L8LAL9_9ACTN</name>
<dbReference type="Pfam" id="PF13828">
    <property type="entry name" value="DUF4190"/>
    <property type="match status" value="1"/>
</dbReference>
<keyword evidence="1" id="KW-0472">Membrane</keyword>
<protein>
    <recommendedName>
        <fullName evidence="2">DUF4190 domain-containing protein</fullName>
    </recommendedName>
</protein>
<dbReference type="AlphaFoldDB" id="A0A0L8LAL9"/>
<keyword evidence="1" id="KW-0812">Transmembrane</keyword>
<evidence type="ECO:0000256" key="1">
    <source>
        <dbReference type="SAM" id="Phobius"/>
    </source>
</evidence>
<evidence type="ECO:0000313" key="4">
    <source>
        <dbReference type="Proteomes" id="UP000037251"/>
    </source>
</evidence>
<dbReference type="PANTHER" id="PTHR40040">
    <property type="entry name" value="SMALL HYDROPHOBIC PROTEIN-RELATED"/>
    <property type="match status" value="1"/>
</dbReference>
<dbReference type="Proteomes" id="UP000037251">
    <property type="component" value="Unassembled WGS sequence"/>
</dbReference>
<dbReference type="eggNOG" id="ENOG502ZHCY">
    <property type="taxonomic scope" value="Bacteria"/>
</dbReference>
<comment type="caution">
    <text evidence="3">The sequence shown here is derived from an EMBL/GenBank/DDBJ whole genome shotgun (WGS) entry which is preliminary data.</text>
</comment>
<dbReference type="InterPro" id="IPR025241">
    <property type="entry name" value="DUF4190"/>
</dbReference>
<feature type="transmembrane region" description="Helical" evidence="1">
    <location>
        <begin position="60"/>
        <end position="84"/>
    </location>
</feature>
<dbReference type="InterPro" id="IPR055338">
    <property type="entry name" value="YqfX-like"/>
</dbReference>
<accession>A0A0L8LAL9</accession>
<reference evidence="4" key="1">
    <citation type="submission" date="2015-07" db="EMBL/GenBank/DDBJ databases">
        <authorList>
            <person name="Ju K.-S."/>
            <person name="Doroghazi J.R."/>
            <person name="Metcalf W.W."/>
        </authorList>
    </citation>
    <scope>NUCLEOTIDE SEQUENCE [LARGE SCALE GENOMIC DNA]</scope>
    <source>
        <strain evidence="4">NRRL 2290</strain>
    </source>
</reference>
<dbReference type="RefSeq" id="WP_030045599.1">
    <property type="nucleotide sequence ID" value="NZ_KL575672.1"/>
</dbReference>
<dbReference type="OrthoDB" id="4321042at2"/>
<organism evidence="3 4">
    <name type="scientific">Streptomyces resistomycificus</name>
    <dbReference type="NCBI Taxonomy" id="67356"/>
    <lineage>
        <taxon>Bacteria</taxon>
        <taxon>Bacillati</taxon>
        <taxon>Actinomycetota</taxon>
        <taxon>Actinomycetes</taxon>
        <taxon>Kitasatosporales</taxon>
        <taxon>Streptomycetaceae</taxon>
        <taxon>Streptomyces</taxon>
        <taxon>Streptomyces aurantiacus group</taxon>
    </lineage>
</organism>
<feature type="domain" description="DUF4190" evidence="2">
    <location>
        <begin position="19"/>
        <end position="79"/>
    </location>
</feature>
<dbReference type="EMBL" id="LGUS01000159">
    <property type="protein sequence ID" value="KOG35144.1"/>
    <property type="molecule type" value="Genomic_DNA"/>
</dbReference>
<sequence>MTSYGGSSAASSRSRTNGLAIASLICGILGLIFFNVILGPIAIILGAVGMRQAAAKGGAGMAKAGIILGIVDLVIFAVLLALAASNGGSSWYIGG</sequence>